<dbReference type="Pfam" id="PF08000">
    <property type="entry name" value="bPH_1"/>
    <property type="match status" value="1"/>
</dbReference>
<accession>A0A9X3FQ99</accession>
<dbReference type="EMBL" id="JAPRFR010000004">
    <property type="protein sequence ID" value="MCZ0726316.1"/>
    <property type="molecule type" value="Genomic_DNA"/>
</dbReference>
<protein>
    <submittedName>
        <fullName evidence="2">PH domain-containing protein</fullName>
    </submittedName>
</protein>
<dbReference type="CDD" id="cd13225">
    <property type="entry name" value="PH-like_bacteria"/>
    <property type="match status" value="1"/>
</dbReference>
<dbReference type="InterPro" id="IPR012544">
    <property type="entry name" value="PHb"/>
</dbReference>
<comment type="caution">
    <text evidence="2">The sequence shown here is derived from an EMBL/GenBank/DDBJ whole genome shotgun (WGS) entry which is preliminary data.</text>
</comment>
<dbReference type="PANTHER" id="PTHR35796">
    <property type="entry name" value="HYPOTHETICAL CYTOSOLIC PROTEIN"/>
    <property type="match status" value="1"/>
</dbReference>
<dbReference type="Gene3D" id="2.30.29.50">
    <property type="entry name" value="Bacterial Pleckstrin homology domain"/>
    <property type="match status" value="1"/>
</dbReference>
<proteinExistence type="predicted"/>
<evidence type="ECO:0000259" key="1">
    <source>
        <dbReference type="Pfam" id="PF08000"/>
    </source>
</evidence>
<dbReference type="SUPFAM" id="SSF50729">
    <property type="entry name" value="PH domain-like"/>
    <property type="match status" value="1"/>
</dbReference>
<dbReference type="Proteomes" id="UP001146670">
    <property type="component" value="Unassembled WGS sequence"/>
</dbReference>
<organism evidence="2 3">
    <name type="scientific">Aerococcus kribbianus</name>
    <dbReference type="NCBI Taxonomy" id="2999064"/>
    <lineage>
        <taxon>Bacteria</taxon>
        <taxon>Bacillati</taxon>
        <taxon>Bacillota</taxon>
        <taxon>Bacilli</taxon>
        <taxon>Lactobacillales</taxon>
        <taxon>Aerococcaceae</taxon>
        <taxon>Aerococcus</taxon>
    </lineage>
</organism>
<feature type="domain" description="Bacterial Pleckstrin homology" evidence="1">
    <location>
        <begin position="2"/>
        <end position="123"/>
    </location>
</feature>
<keyword evidence="3" id="KW-1185">Reference proteome</keyword>
<sequence>MGLFSGIMGNASQMNLEDAKKELNQILIPNETVELAYKLIRDKVIFTSHRLIIIDIQGVGKKQEYQSIPYRSISRFTVETAGNFDLDSELDIYISAAQEPVAALEFQGKDTIYEVQQALAQAVL</sequence>
<dbReference type="RefSeq" id="WP_268752732.1">
    <property type="nucleotide sequence ID" value="NZ_JAPRFQ010000004.1"/>
</dbReference>
<dbReference type="AlphaFoldDB" id="A0A9X3FQ99"/>
<name>A0A9X3FQ99_9LACT</name>
<evidence type="ECO:0000313" key="2">
    <source>
        <dbReference type="EMBL" id="MCZ0726316.1"/>
    </source>
</evidence>
<evidence type="ECO:0000313" key="3">
    <source>
        <dbReference type="Proteomes" id="UP001146670"/>
    </source>
</evidence>
<gene>
    <name evidence="2" type="ORF">OW157_07090</name>
</gene>
<dbReference type="PANTHER" id="PTHR35796:SF3">
    <property type="entry name" value="BHLH DOMAIN-CONTAINING PROTEIN"/>
    <property type="match status" value="1"/>
</dbReference>
<dbReference type="InterPro" id="IPR037063">
    <property type="entry name" value="PHb_sf"/>
</dbReference>
<reference evidence="2" key="1">
    <citation type="submission" date="2022-12" db="EMBL/GenBank/DDBJ databases">
        <title>Description and comparative metabolic analysis of Aerococcus sp. nov., isolated from the feces of a pig.</title>
        <authorList>
            <person name="Chang Y.-H."/>
        </authorList>
    </citation>
    <scope>NUCLEOTIDE SEQUENCE</scope>
    <source>
        <strain evidence="2">YH-aer222</strain>
    </source>
</reference>